<evidence type="ECO:0000313" key="10">
    <source>
        <dbReference type="Proteomes" id="UP000192411"/>
    </source>
</evidence>
<reference evidence="9 10" key="1">
    <citation type="submission" date="2017-02" db="EMBL/GenBank/DDBJ databases">
        <title>The new phylogeny of genus Mycobacterium.</title>
        <authorList>
            <person name="Tortoli E."/>
            <person name="Trovato A."/>
            <person name="Cirillo D.M."/>
        </authorList>
    </citation>
    <scope>NUCLEOTIDE SEQUENCE [LARGE SCALE GENOMIC DNA]</scope>
    <source>
        <strain evidence="9 10">DSM 44338</strain>
    </source>
</reference>
<feature type="transmembrane region" description="Helical" evidence="8">
    <location>
        <begin position="217"/>
        <end position="234"/>
    </location>
</feature>
<keyword evidence="3" id="KW-0813">Transport</keyword>
<keyword evidence="7 8" id="KW-0472">Membrane</keyword>
<comment type="caution">
    <text evidence="9">The sequence shown here is derived from an EMBL/GenBank/DDBJ whole genome shotgun (WGS) entry which is preliminary data.</text>
</comment>
<organism evidence="9 10">
    <name type="scientific">Mycolicibacterium tusciae</name>
    <dbReference type="NCBI Taxonomy" id="75922"/>
    <lineage>
        <taxon>Bacteria</taxon>
        <taxon>Bacillati</taxon>
        <taxon>Actinomycetota</taxon>
        <taxon>Actinomycetes</taxon>
        <taxon>Mycobacteriales</taxon>
        <taxon>Mycobacteriaceae</taxon>
        <taxon>Mycolicibacterium</taxon>
    </lineage>
</organism>
<dbReference type="InterPro" id="IPR002781">
    <property type="entry name" value="TM_pro_TauE-like"/>
</dbReference>
<dbReference type="PANTHER" id="PTHR30269:SF37">
    <property type="entry name" value="MEMBRANE TRANSPORTER PROTEIN"/>
    <property type="match status" value="1"/>
</dbReference>
<evidence type="ECO:0000256" key="1">
    <source>
        <dbReference type="ARBA" id="ARBA00004651"/>
    </source>
</evidence>
<dbReference type="InterPro" id="IPR052017">
    <property type="entry name" value="TSUP"/>
</dbReference>
<comment type="similarity">
    <text evidence="2 8">Belongs to the 4-toluene sulfonate uptake permease (TSUP) (TC 2.A.102) family.</text>
</comment>
<dbReference type="PANTHER" id="PTHR30269">
    <property type="entry name" value="TRANSMEMBRANE PROTEIN YFCA"/>
    <property type="match status" value="1"/>
</dbReference>
<feature type="transmembrane region" description="Helical" evidence="8">
    <location>
        <begin position="73"/>
        <end position="92"/>
    </location>
</feature>
<dbReference type="Pfam" id="PF01925">
    <property type="entry name" value="TauE"/>
    <property type="match status" value="1"/>
</dbReference>
<evidence type="ECO:0000256" key="4">
    <source>
        <dbReference type="ARBA" id="ARBA00022475"/>
    </source>
</evidence>
<evidence type="ECO:0000256" key="8">
    <source>
        <dbReference type="RuleBase" id="RU363041"/>
    </source>
</evidence>
<keyword evidence="6 8" id="KW-1133">Transmembrane helix</keyword>
<dbReference type="OrthoDB" id="5472127at2"/>
<dbReference type="AlphaFoldDB" id="A0A1X0JIC6"/>
<evidence type="ECO:0000256" key="7">
    <source>
        <dbReference type="ARBA" id="ARBA00023136"/>
    </source>
</evidence>
<feature type="transmembrane region" description="Helical" evidence="8">
    <location>
        <begin position="99"/>
        <end position="119"/>
    </location>
</feature>
<evidence type="ECO:0000256" key="2">
    <source>
        <dbReference type="ARBA" id="ARBA00009142"/>
    </source>
</evidence>
<gene>
    <name evidence="9" type="ORF">BST47_23020</name>
</gene>
<feature type="transmembrane region" description="Helical" evidence="8">
    <location>
        <begin position="6"/>
        <end position="30"/>
    </location>
</feature>
<keyword evidence="10" id="KW-1185">Reference proteome</keyword>
<feature type="transmembrane region" description="Helical" evidence="8">
    <location>
        <begin position="125"/>
        <end position="150"/>
    </location>
</feature>
<feature type="transmembrane region" description="Helical" evidence="8">
    <location>
        <begin position="42"/>
        <end position="61"/>
    </location>
</feature>
<dbReference type="Proteomes" id="UP000192411">
    <property type="component" value="Unassembled WGS sequence"/>
</dbReference>
<keyword evidence="4 8" id="KW-1003">Cell membrane</keyword>
<accession>A0A1X0JIC6</accession>
<sequence>MSVWGYCIVAATIMLASALQASIGFGIGLLSAPIIALVDPALIPGTLIMVATLVTLIVVVREREDIDLHGTKWALIGRVPGTVAGALLLTVLPERGLAIMLALVVLAGVGLTTFGWIPLPRRRNVVLAGAASGVLGTATAIGGPPMALIWQRKEGAGLRGTMSGFFLVGSILSIAALAATGAVNGHTMVMFAVLAPAAAIGYLMSRRLNHVLDPARLRWVAIGVSALGAVLLIGRELLAIGS</sequence>
<evidence type="ECO:0000256" key="6">
    <source>
        <dbReference type="ARBA" id="ARBA00022989"/>
    </source>
</evidence>
<dbReference type="STRING" id="75922.BST47_23020"/>
<dbReference type="GO" id="GO:0005886">
    <property type="term" value="C:plasma membrane"/>
    <property type="evidence" value="ECO:0007669"/>
    <property type="project" value="UniProtKB-SubCell"/>
</dbReference>
<feature type="transmembrane region" description="Helical" evidence="8">
    <location>
        <begin position="188"/>
        <end position="205"/>
    </location>
</feature>
<feature type="transmembrane region" description="Helical" evidence="8">
    <location>
        <begin position="162"/>
        <end position="182"/>
    </location>
</feature>
<dbReference type="RefSeq" id="WP_083127992.1">
    <property type="nucleotide sequence ID" value="NZ_MVIM01000015.1"/>
</dbReference>
<evidence type="ECO:0000313" key="9">
    <source>
        <dbReference type="EMBL" id="ORB62521.1"/>
    </source>
</evidence>
<protein>
    <recommendedName>
        <fullName evidence="8">Probable membrane transporter protein</fullName>
    </recommendedName>
</protein>
<evidence type="ECO:0000256" key="5">
    <source>
        <dbReference type="ARBA" id="ARBA00022692"/>
    </source>
</evidence>
<name>A0A1X0JIC6_9MYCO</name>
<proteinExistence type="inferred from homology"/>
<dbReference type="EMBL" id="MVIM01000015">
    <property type="protein sequence ID" value="ORB62521.1"/>
    <property type="molecule type" value="Genomic_DNA"/>
</dbReference>
<comment type="subcellular location">
    <subcellularLocation>
        <location evidence="1 8">Cell membrane</location>
        <topology evidence="1 8">Multi-pass membrane protein</topology>
    </subcellularLocation>
</comment>
<keyword evidence="5 8" id="KW-0812">Transmembrane</keyword>
<evidence type="ECO:0000256" key="3">
    <source>
        <dbReference type="ARBA" id="ARBA00022448"/>
    </source>
</evidence>